<evidence type="ECO:0000313" key="2">
    <source>
        <dbReference type="Proteomes" id="UP000242913"/>
    </source>
</evidence>
<evidence type="ECO:0000313" key="1">
    <source>
        <dbReference type="EMBL" id="OZC11692.1"/>
    </source>
</evidence>
<evidence type="ECO:0000313" key="3">
    <source>
        <dbReference type="WBParaSite" id="OFLC_0000001101-mRNA-1"/>
    </source>
</evidence>
<dbReference type="EMBL" id="KZ269980">
    <property type="protein sequence ID" value="OZC11692.1"/>
    <property type="molecule type" value="Genomic_DNA"/>
</dbReference>
<name>A0A183GXQ2_9BILA</name>
<dbReference type="Proteomes" id="UP000242913">
    <property type="component" value="Unassembled WGS sequence"/>
</dbReference>
<reference evidence="1 2" key="1">
    <citation type="submission" date="2015-12" db="EMBL/GenBank/DDBJ databases">
        <title>Draft genome of the nematode, Onchocerca flexuosa.</title>
        <authorList>
            <person name="Mitreva M."/>
        </authorList>
    </citation>
    <scope>NUCLEOTIDE SEQUENCE [LARGE SCALE GENOMIC DNA]</scope>
    <source>
        <strain evidence="1">Red Deer</strain>
    </source>
</reference>
<gene>
    <name evidence="1" type="ORF">X798_01555</name>
</gene>
<dbReference type="AlphaFoldDB" id="A0A183GXQ2"/>
<sequence>MNHYGYLRVDSDPMLSPELTNTRYNYSGNGELGPYNPDLSNDSEQYELDDHVDEMSQAYIRHASRKINSAIIF</sequence>
<dbReference type="WBParaSite" id="OFLC_0000001101-mRNA-1">
    <property type="protein sequence ID" value="OFLC_0000001101-mRNA-1"/>
    <property type="gene ID" value="OFLC_0000001101"/>
</dbReference>
<organism evidence="3">
    <name type="scientific">Onchocerca flexuosa</name>
    <dbReference type="NCBI Taxonomy" id="387005"/>
    <lineage>
        <taxon>Eukaryota</taxon>
        <taxon>Metazoa</taxon>
        <taxon>Ecdysozoa</taxon>
        <taxon>Nematoda</taxon>
        <taxon>Chromadorea</taxon>
        <taxon>Rhabditida</taxon>
        <taxon>Spirurina</taxon>
        <taxon>Spiruromorpha</taxon>
        <taxon>Filarioidea</taxon>
        <taxon>Onchocercidae</taxon>
        <taxon>Onchocerca</taxon>
    </lineage>
</organism>
<keyword evidence="2" id="KW-1185">Reference proteome</keyword>
<dbReference type="STRING" id="387005.A0A183GXQ2"/>
<accession>A0A183GXQ2</accession>
<reference evidence="3" key="2">
    <citation type="submission" date="2016-06" db="UniProtKB">
        <authorList>
            <consortium name="WormBaseParasite"/>
        </authorList>
    </citation>
    <scope>IDENTIFICATION</scope>
</reference>
<protein>
    <submittedName>
        <fullName evidence="3">RHS repeat-associated core domain-containing protein</fullName>
    </submittedName>
</protein>
<proteinExistence type="predicted"/>